<feature type="non-terminal residue" evidence="5">
    <location>
        <position position="413"/>
    </location>
</feature>
<dbReference type="Pfam" id="PF00168">
    <property type="entry name" value="C2"/>
    <property type="match status" value="1"/>
</dbReference>
<dbReference type="GO" id="GO:0048167">
    <property type="term" value="P:regulation of synaptic plasticity"/>
    <property type="evidence" value="ECO:0007669"/>
    <property type="project" value="TreeGrafter"/>
</dbReference>
<dbReference type="GO" id="GO:0050806">
    <property type="term" value="P:positive regulation of synaptic transmission"/>
    <property type="evidence" value="ECO:0007669"/>
    <property type="project" value="TreeGrafter"/>
</dbReference>
<protein>
    <recommendedName>
        <fullName evidence="4">C2 domain-containing protein</fullName>
    </recommendedName>
</protein>
<feature type="domain" description="C2" evidence="4">
    <location>
        <begin position="62"/>
        <end position="186"/>
    </location>
</feature>
<dbReference type="InterPro" id="IPR039032">
    <property type="entry name" value="Rim-like"/>
</dbReference>
<dbReference type="GO" id="GO:0048791">
    <property type="term" value="P:calcium ion-regulated exocytosis of neurotransmitter"/>
    <property type="evidence" value="ECO:0007669"/>
    <property type="project" value="TreeGrafter"/>
</dbReference>
<dbReference type="Gene3D" id="2.60.40.150">
    <property type="entry name" value="C2 domain"/>
    <property type="match status" value="1"/>
</dbReference>
<dbReference type="GO" id="GO:0048788">
    <property type="term" value="C:cytoskeleton of presynaptic active zone"/>
    <property type="evidence" value="ECO:0007669"/>
    <property type="project" value="TreeGrafter"/>
</dbReference>
<reference evidence="5" key="1">
    <citation type="journal article" date="2023" name="IScience">
        <title>Live-bearing cockroach genome reveals convergent evolutionary mechanisms linked to viviparity in insects and beyond.</title>
        <authorList>
            <person name="Fouks B."/>
            <person name="Harrison M.C."/>
            <person name="Mikhailova A.A."/>
            <person name="Marchal E."/>
            <person name="English S."/>
            <person name="Carruthers M."/>
            <person name="Jennings E.C."/>
            <person name="Chiamaka E.L."/>
            <person name="Frigard R.A."/>
            <person name="Pippel M."/>
            <person name="Attardo G.M."/>
            <person name="Benoit J.B."/>
            <person name="Bornberg-Bauer E."/>
            <person name="Tobe S.S."/>
        </authorList>
    </citation>
    <scope>NUCLEOTIDE SEQUENCE</scope>
    <source>
        <strain evidence="5">Stay&amp;Tobe</strain>
    </source>
</reference>
<evidence type="ECO:0000259" key="4">
    <source>
        <dbReference type="PROSITE" id="PS50004"/>
    </source>
</evidence>
<dbReference type="CDD" id="cd04031">
    <property type="entry name" value="C2A_RIM1alpha"/>
    <property type="match status" value="1"/>
</dbReference>
<feature type="non-terminal residue" evidence="5">
    <location>
        <position position="1"/>
    </location>
</feature>
<dbReference type="EMBL" id="JASPKZ010004928">
    <property type="protein sequence ID" value="KAJ9589580.1"/>
    <property type="molecule type" value="Genomic_DNA"/>
</dbReference>
<evidence type="ECO:0000313" key="5">
    <source>
        <dbReference type="EMBL" id="KAJ9589580.1"/>
    </source>
</evidence>
<dbReference type="Proteomes" id="UP001233999">
    <property type="component" value="Unassembled WGS sequence"/>
</dbReference>
<dbReference type="SUPFAM" id="SSF49562">
    <property type="entry name" value="C2 domain (Calcium/lipid-binding domain, CaLB)"/>
    <property type="match status" value="1"/>
</dbReference>
<proteinExistence type="predicted"/>
<dbReference type="InterPro" id="IPR000008">
    <property type="entry name" value="C2_dom"/>
</dbReference>
<feature type="region of interest" description="Disordered" evidence="3">
    <location>
        <begin position="379"/>
        <end position="413"/>
    </location>
</feature>
<dbReference type="FunFam" id="2.60.40.150:FF:000202">
    <property type="entry name" value="Uncharacterized protein, isoform B"/>
    <property type="match status" value="1"/>
</dbReference>
<comment type="caution">
    <text evidence="5">The sequence shown here is derived from an EMBL/GenBank/DDBJ whole genome shotgun (WGS) entry which is preliminary data.</text>
</comment>
<dbReference type="InterPro" id="IPR035892">
    <property type="entry name" value="C2_domain_sf"/>
</dbReference>
<evidence type="ECO:0000256" key="1">
    <source>
        <dbReference type="ARBA" id="ARBA00023018"/>
    </source>
</evidence>
<feature type="region of interest" description="Disordered" evidence="3">
    <location>
        <begin position="306"/>
        <end position="337"/>
    </location>
</feature>
<dbReference type="GO" id="GO:0031267">
    <property type="term" value="F:small GTPase binding"/>
    <property type="evidence" value="ECO:0007669"/>
    <property type="project" value="InterPro"/>
</dbReference>
<dbReference type="PANTHER" id="PTHR12157:SF24">
    <property type="entry name" value="FIFE, ISOFORM D"/>
    <property type="match status" value="1"/>
</dbReference>
<sequence>FIIKKEEKYESYYDDLGCLKRMPDAVSGETSGNYKPQDHGQQPRNLLQDHQYEEQLAREKQVSGRIQLQVFYHDEKQELVVSVLAADDLAPREDTGYGCLPEAYVKLRLMPITGDHCYIKSDVAEPTHNPIWNATFDFPNVPGEELMERTIEVTLWDYCPDRDSIFLGECTVDLQKAFLEDRPVWYRLEDPRQLRGSGKSPHSSPRGSLANEIAQRLLRRAEFGQQRSFSACPALQDDITSMKMTRRVTTKQAVQSSTSCIQIMRGLHLALHLGLEEVLANQNNWKWRHINLVVIFHVLPGSRRSSFQSGQNASVDKDVEMPPPTYNKERRRSSCTRTLRDPDEILRNLKAVKGELMLGRTVSLSGDKKTQRRCSADSVYYNNNMNSGNMNKPQPQRTRSRDAQDFFGPTRFL</sequence>
<feature type="compositionally biased region" description="Low complexity" evidence="3">
    <location>
        <begin position="382"/>
        <end position="391"/>
    </location>
</feature>
<dbReference type="PANTHER" id="PTHR12157">
    <property type="entry name" value="REGULATING SYNAPTIC MEMBRANE EXOCYTOSIS PROTEIN"/>
    <property type="match status" value="1"/>
</dbReference>
<gene>
    <name evidence="5" type="ORF">L9F63_017218</name>
</gene>
<reference evidence="5" key="2">
    <citation type="submission" date="2023-05" db="EMBL/GenBank/DDBJ databases">
        <authorList>
            <person name="Fouks B."/>
        </authorList>
    </citation>
    <scope>NUCLEOTIDE SEQUENCE</scope>
    <source>
        <strain evidence="5">Stay&amp;Tobe</strain>
        <tissue evidence="5">Testes</tissue>
    </source>
</reference>
<dbReference type="AlphaFoldDB" id="A0AAD7ZZ30"/>
<dbReference type="GO" id="GO:0042734">
    <property type="term" value="C:presynaptic membrane"/>
    <property type="evidence" value="ECO:0007669"/>
    <property type="project" value="TreeGrafter"/>
</dbReference>
<comment type="subcellular location">
    <subcellularLocation>
        <location evidence="2">Synapse</location>
    </subcellularLocation>
</comment>
<dbReference type="GO" id="GO:0044325">
    <property type="term" value="F:transmembrane transporter binding"/>
    <property type="evidence" value="ECO:0007669"/>
    <property type="project" value="TreeGrafter"/>
</dbReference>
<accession>A0AAD7ZZ30</accession>
<evidence type="ECO:0000313" key="6">
    <source>
        <dbReference type="Proteomes" id="UP001233999"/>
    </source>
</evidence>
<organism evidence="5 6">
    <name type="scientific">Diploptera punctata</name>
    <name type="common">Pacific beetle cockroach</name>
    <dbReference type="NCBI Taxonomy" id="6984"/>
    <lineage>
        <taxon>Eukaryota</taxon>
        <taxon>Metazoa</taxon>
        <taxon>Ecdysozoa</taxon>
        <taxon>Arthropoda</taxon>
        <taxon>Hexapoda</taxon>
        <taxon>Insecta</taxon>
        <taxon>Pterygota</taxon>
        <taxon>Neoptera</taxon>
        <taxon>Polyneoptera</taxon>
        <taxon>Dictyoptera</taxon>
        <taxon>Blattodea</taxon>
        <taxon>Blaberoidea</taxon>
        <taxon>Blaberidae</taxon>
        <taxon>Diplopterinae</taxon>
        <taxon>Diploptera</taxon>
    </lineage>
</organism>
<name>A0AAD7ZZ30_DIPPU</name>
<dbReference type="PROSITE" id="PS50004">
    <property type="entry name" value="C2"/>
    <property type="match status" value="1"/>
</dbReference>
<dbReference type="SMART" id="SM00239">
    <property type="entry name" value="C2"/>
    <property type="match status" value="1"/>
</dbReference>
<keyword evidence="6" id="KW-1185">Reference proteome</keyword>
<keyword evidence="1" id="KW-0770">Synapse</keyword>
<evidence type="ECO:0000256" key="2">
    <source>
        <dbReference type="ARBA" id="ARBA00034103"/>
    </source>
</evidence>
<evidence type="ECO:0000256" key="3">
    <source>
        <dbReference type="SAM" id="MobiDB-lite"/>
    </source>
</evidence>
<dbReference type="GO" id="GO:0042391">
    <property type="term" value="P:regulation of membrane potential"/>
    <property type="evidence" value="ECO:0007669"/>
    <property type="project" value="TreeGrafter"/>
</dbReference>